<dbReference type="SUPFAM" id="SSF51306">
    <property type="entry name" value="LexA/Signal peptidase"/>
    <property type="match status" value="1"/>
</dbReference>
<evidence type="ECO:0000256" key="6">
    <source>
        <dbReference type="SAM" id="MobiDB-lite"/>
    </source>
</evidence>
<reference evidence="8 9" key="1">
    <citation type="journal article" date="2019" name="Int. J. Syst. Evol. Microbiol.">
        <title>The Global Catalogue of Microorganisms (GCM) 10K type strain sequencing project: providing services to taxonomists for standard genome sequencing and annotation.</title>
        <authorList>
            <consortium name="The Broad Institute Genomics Platform"/>
            <consortium name="The Broad Institute Genome Sequencing Center for Infectious Disease"/>
            <person name="Wu L."/>
            <person name="Ma J."/>
        </authorList>
    </citation>
    <scope>NUCLEOTIDE SEQUENCE [LARGE SCALE GENOMIC DNA]</scope>
    <source>
        <strain evidence="8 9">JCM 13518</strain>
    </source>
</reference>
<evidence type="ECO:0000256" key="1">
    <source>
        <dbReference type="ARBA" id="ARBA00004370"/>
    </source>
</evidence>
<evidence type="ECO:0000256" key="7">
    <source>
        <dbReference type="SAM" id="Phobius"/>
    </source>
</evidence>
<comment type="caution">
    <text evidence="8">The sequence shown here is derived from an EMBL/GenBank/DDBJ whole genome shotgun (WGS) entry which is preliminary data.</text>
</comment>
<evidence type="ECO:0000256" key="2">
    <source>
        <dbReference type="ARBA" id="ARBA00022692"/>
    </source>
</evidence>
<feature type="transmembrane region" description="Helical" evidence="7">
    <location>
        <begin position="140"/>
        <end position="157"/>
    </location>
</feature>
<proteinExistence type="predicted"/>
<dbReference type="InterPro" id="IPR001733">
    <property type="entry name" value="Peptidase_S26B"/>
</dbReference>
<evidence type="ECO:0000256" key="4">
    <source>
        <dbReference type="ARBA" id="ARBA00023136"/>
    </source>
</evidence>
<name>A0ABN2JIQ3_9ACTN</name>
<keyword evidence="3 7" id="KW-1133">Transmembrane helix</keyword>
<feature type="transmembrane region" description="Helical" evidence="7">
    <location>
        <begin position="12"/>
        <end position="38"/>
    </location>
</feature>
<evidence type="ECO:0000313" key="8">
    <source>
        <dbReference type="EMBL" id="GAA1728655.1"/>
    </source>
</evidence>
<dbReference type="CDD" id="cd06462">
    <property type="entry name" value="Peptidase_S24_S26"/>
    <property type="match status" value="1"/>
</dbReference>
<dbReference type="EMBL" id="BAAAME010000002">
    <property type="protein sequence ID" value="GAA1728655.1"/>
    <property type="molecule type" value="Genomic_DNA"/>
</dbReference>
<evidence type="ECO:0000313" key="9">
    <source>
        <dbReference type="Proteomes" id="UP001501057"/>
    </source>
</evidence>
<keyword evidence="4 7" id="KW-0472">Membrane</keyword>
<gene>
    <name evidence="8" type="ORF">GCM10009710_06590</name>
</gene>
<feature type="compositionally biased region" description="Low complexity" evidence="6">
    <location>
        <begin position="163"/>
        <end position="175"/>
    </location>
</feature>
<feature type="compositionally biased region" description="Low complexity" evidence="6">
    <location>
        <begin position="182"/>
        <end position="191"/>
    </location>
</feature>
<dbReference type="EC" id="3.4.21.89" evidence="5"/>
<feature type="region of interest" description="Disordered" evidence="6">
    <location>
        <begin position="162"/>
        <end position="194"/>
    </location>
</feature>
<feature type="transmembrane region" description="Helical" evidence="7">
    <location>
        <begin position="199"/>
        <end position="219"/>
    </location>
</feature>
<keyword evidence="2 7" id="KW-0812">Transmembrane</keyword>
<dbReference type="Proteomes" id="UP001501057">
    <property type="component" value="Unassembled WGS sequence"/>
</dbReference>
<dbReference type="RefSeq" id="WP_344197714.1">
    <property type="nucleotide sequence ID" value="NZ_BAAAME010000002.1"/>
</dbReference>
<comment type="subcellular location">
    <subcellularLocation>
        <location evidence="1">Membrane</location>
    </subcellularLocation>
</comment>
<evidence type="ECO:0000256" key="3">
    <source>
        <dbReference type="ARBA" id="ARBA00022989"/>
    </source>
</evidence>
<organism evidence="8 9">
    <name type="scientific">Aeromicrobium alkaliterrae</name>
    <dbReference type="NCBI Taxonomy" id="302168"/>
    <lineage>
        <taxon>Bacteria</taxon>
        <taxon>Bacillati</taxon>
        <taxon>Actinomycetota</taxon>
        <taxon>Actinomycetes</taxon>
        <taxon>Propionibacteriales</taxon>
        <taxon>Nocardioidaceae</taxon>
        <taxon>Aeromicrobium</taxon>
    </lineage>
</organism>
<evidence type="ECO:0000256" key="5">
    <source>
        <dbReference type="NCBIfam" id="TIGR02228"/>
    </source>
</evidence>
<keyword evidence="9" id="KW-1185">Reference proteome</keyword>
<dbReference type="InterPro" id="IPR036286">
    <property type="entry name" value="LexA/Signal_pep-like_sf"/>
</dbReference>
<protein>
    <recommendedName>
        <fullName evidence="5">Signal peptidase I</fullName>
        <ecNumber evidence="5">3.4.21.89</ecNumber>
    </recommendedName>
</protein>
<accession>A0ABN2JIQ3</accession>
<dbReference type="NCBIfam" id="TIGR02228">
    <property type="entry name" value="sigpep_I_arch"/>
    <property type="match status" value="1"/>
</dbReference>
<sequence>MTRRGFRSTAREVFLTSGAVLGVLCILATVAGVAFGLVPLVFRSGSMSPAIQTGDLAISRTVPASEVERGDVVSVIASTGSRVTHRVVNVAENGEQRQLTLKGDDNADPDAEVYTVTSVERVWFSIPKAGYVVDAATSPAGIFVLGLYVAGMLVLVFRRRPAAGDSGPDDAAPSGGRRKGARSAPRASRSTGTRRARRVSVVVVVTATVALLGTSPGWAAAWTDSVPFNVTGAPATWTALTVPAPTNGACSSQAAGAVISWTSAGTGYSYRVTVTNASTGAEVTSTTTTGTSATMSTALLGNLASTNLVATARAYPTAATTWLSTGSVAQNFRARTLGLGTVCGHL</sequence>